<dbReference type="PROSITE" id="PS51851">
    <property type="entry name" value="KARI_C"/>
    <property type="match status" value="2"/>
</dbReference>
<proteinExistence type="inferred from homology"/>
<dbReference type="InterPro" id="IPR036291">
    <property type="entry name" value="NAD(P)-bd_dom_sf"/>
</dbReference>
<evidence type="ECO:0000256" key="1">
    <source>
        <dbReference type="ARBA" id="ARBA00001946"/>
    </source>
</evidence>
<evidence type="ECO:0000259" key="25">
    <source>
        <dbReference type="PROSITE" id="PS51851"/>
    </source>
</evidence>
<dbReference type="PROSITE" id="PS51850">
    <property type="entry name" value="KARI_N"/>
    <property type="match status" value="1"/>
</dbReference>
<evidence type="ECO:0000256" key="12">
    <source>
        <dbReference type="ARBA" id="ARBA00022842"/>
    </source>
</evidence>
<evidence type="ECO:0000256" key="23">
    <source>
        <dbReference type="SAM" id="MobiDB-lite"/>
    </source>
</evidence>
<keyword evidence="12 22" id="KW-0460">Magnesium</keyword>
<gene>
    <name evidence="26" type="ORF">E3N88_31207</name>
</gene>
<name>A0A5N6MP87_9ASTR</name>
<dbReference type="GO" id="GO:0005739">
    <property type="term" value="C:mitochondrion"/>
    <property type="evidence" value="ECO:0007669"/>
    <property type="project" value="TreeGrafter"/>
</dbReference>
<comment type="pathway">
    <text evidence="4">Amino-acid biosynthesis; L-isoleucine biosynthesis; L-isoleucine from 2-oxobutanoate: step 2/4.</text>
</comment>
<dbReference type="OrthoDB" id="10255643at2759"/>
<feature type="domain" description="KARI C-terminal knotted" evidence="25">
    <location>
        <begin position="934"/>
        <end position="1070"/>
    </location>
</feature>
<dbReference type="SUPFAM" id="SSF51735">
    <property type="entry name" value="NAD(P)-binding Rossmann-fold domains"/>
    <property type="match status" value="1"/>
</dbReference>
<feature type="region of interest" description="Disordered" evidence="23">
    <location>
        <begin position="1"/>
        <end position="25"/>
    </location>
</feature>
<dbReference type="Gene3D" id="3.40.50.720">
    <property type="entry name" value="NAD(P)-binding Rossmann-like Domain"/>
    <property type="match status" value="1"/>
</dbReference>
<dbReference type="InterPro" id="IPR013023">
    <property type="entry name" value="KARI"/>
</dbReference>
<evidence type="ECO:0000313" key="26">
    <source>
        <dbReference type="EMBL" id="KAD3641983.1"/>
    </source>
</evidence>
<evidence type="ECO:0000256" key="14">
    <source>
        <dbReference type="ARBA" id="ARBA00022946"/>
    </source>
</evidence>
<dbReference type="EC" id="1.1.1.86" evidence="7"/>
<dbReference type="FunFam" id="1.10.1040.10:FF:000015">
    <property type="entry name" value="Ketol-acid reductoisomerase"/>
    <property type="match status" value="1"/>
</dbReference>
<keyword evidence="11 22" id="KW-0479">Metal-binding</keyword>
<evidence type="ECO:0000256" key="9">
    <source>
        <dbReference type="ARBA" id="ARBA00022605"/>
    </source>
</evidence>
<evidence type="ECO:0000256" key="15">
    <source>
        <dbReference type="ARBA" id="ARBA00023002"/>
    </source>
</evidence>
<dbReference type="GO" id="GO:0004455">
    <property type="term" value="F:ketol-acid reductoisomerase activity"/>
    <property type="evidence" value="ECO:0007669"/>
    <property type="project" value="UniProtKB-UniRule"/>
</dbReference>
<keyword evidence="8" id="KW-0150">Chloroplast</keyword>
<dbReference type="SUPFAM" id="SSF48179">
    <property type="entry name" value="6-phosphogluconate dehydrogenase C-terminal domain-like"/>
    <property type="match status" value="1"/>
</dbReference>
<reference evidence="26 27" key="1">
    <citation type="submission" date="2019-05" db="EMBL/GenBank/DDBJ databases">
        <title>Mikania micrantha, genome provides insights into the molecular mechanism of rapid growth.</title>
        <authorList>
            <person name="Liu B."/>
        </authorList>
    </citation>
    <scope>NUCLEOTIDE SEQUENCE [LARGE SCALE GENOMIC DNA]</scope>
    <source>
        <strain evidence="26">NLD-2019</strain>
        <tissue evidence="26">Leaf</tissue>
    </source>
</reference>
<dbReference type="GO" id="GO:0000287">
    <property type="term" value="F:magnesium ion binding"/>
    <property type="evidence" value="ECO:0007669"/>
    <property type="project" value="UniProtKB-ARBA"/>
</dbReference>
<evidence type="ECO:0000256" key="21">
    <source>
        <dbReference type="ARBA" id="ARBA00074052"/>
    </source>
</evidence>
<evidence type="ECO:0000313" key="27">
    <source>
        <dbReference type="Proteomes" id="UP000326396"/>
    </source>
</evidence>
<dbReference type="UniPathway" id="UPA00049">
    <property type="reaction ID" value="UER00060"/>
</dbReference>
<feature type="compositionally biased region" description="Basic and acidic residues" evidence="23">
    <location>
        <begin position="1"/>
        <end position="12"/>
    </location>
</feature>
<feature type="domain" description="KARI C-terminal knotted" evidence="25">
    <location>
        <begin position="785"/>
        <end position="933"/>
    </location>
</feature>
<feature type="binding site" evidence="22">
    <location>
        <position position="793"/>
    </location>
    <ligand>
        <name>Mg(2+)</name>
        <dbReference type="ChEBI" id="CHEBI:18420"/>
        <label>2</label>
    </ligand>
</feature>
<evidence type="ECO:0000259" key="24">
    <source>
        <dbReference type="PROSITE" id="PS51850"/>
    </source>
</evidence>
<dbReference type="AlphaFoldDB" id="A0A5N6MP87"/>
<dbReference type="InterPro" id="IPR013116">
    <property type="entry name" value="KARI_N"/>
</dbReference>
<comment type="cofactor">
    <cofactor evidence="1">
        <name>Mg(2+)</name>
        <dbReference type="ChEBI" id="CHEBI:18420"/>
    </cofactor>
</comment>
<dbReference type="GO" id="GO:0009097">
    <property type="term" value="P:isoleucine biosynthetic process"/>
    <property type="evidence" value="ECO:0007669"/>
    <property type="project" value="UniProtKB-UniRule"/>
</dbReference>
<dbReference type="PANTHER" id="PTHR21371">
    <property type="entry name" value="KETOL-ACID REDUCTOISOMERASE, MITOCHONDRIAL"/>
    <property type="match status" value="1"/>
</dbReference>
<dbReference type="UniPathway" id="UPA00047">
    <property type="reaction ID" value="UER00056"/>
</dbReference>
<evidence type="ECO:0000256" key="11">
    <source>
        <dbReference type="ARBA" id="ARBA00022723"/>
    </source>
</evidence>
<evidence type="ECO:0000256" key="16">
    <source>
        <dbReference type="ARBA" id="ARBA00023304"/>
    </source>
</evidence>
<keyword evidence="27" id="KW-1185">Reference proteome</keyword>
<evidence type="ECO:0000256" key="22">
    <source>
        <dbReference type="PROSITE-ProRule" id="PRU01198"/>
    </source>
</evidence>
<comment type="subcellular location">
    <subcellularLocation>
        <location evidence="2">Plastid</location>
        <location evidence="2">Chloroplast</location>
    </subcellularLocation>
</comment>
<protein>
    <recommendedName>
        <fullName evidence="21">Ketol-acid reductoisomerase, chloroplastic</fullName>
        <ecNumber evidence="7">1.1.1.86</ecNumber>
    </recommendedName>
    <alternativeName>
        <fullName evidence="18">Acetohydroxy-acid reductoisomerase</fullName>
    </alternativeName>
    <alternativeName>
        <fullName evidence="17">Alpha-keto-beta-hydroxylacyl reductoisomerase</fullName>
    </alternativeName>
</protein>
<dbReference type="Pfam" id="PF01450">
    <property type="entry name" value="KARI_C"/>
    <property type="match status" value="1"/>
</dbReference>
<accession>A0A5N6MP87</accession>
<keyword evidence="13" id="KW-0521">NADP</keyword>
<keyword evidence="10" id="KW-0934">Plastid</keyword>
<sequence>MAEAREQWEEVQRKKRFHQKSSVNGGPSKFSQVITFYVSNLPEGISDSRWRKAIFWDNTVRGSMKNGSTFNEPFQGLGPGLGKTVASSSYKDALLGRPHATRISIQPNKSANAKWWKGYSLMGVTKDLNILNNIVSLLESVGFSDGVVRYIGGLRILISFSASALAKRFLVDKKSEWSSWFSSLVLWEGQDYVFDRIAILKVYGLPVKFWDASCFNKIGEHYGKIILGSSTTYHDCNLVCEKIVILTHQMSRINDNASVTCLDHRFQVQVCEDDEDWAPSFLSSSSELNCSERNQYDHSNFQNRLALVPDRCIDEEREEGELLEQHHDEPIPSMDGEGQSPKSSKKVAAQNEIPDEINETFNYYMEQNGPTVSKQNISISNDGYDYVGSGGVGLVEGLINTRPRKRPRSVDVEDAEDDIAGNNNLESRTSVSLNEVDETIAVGSLIGINLTDFRDHVEAVIGGEGLLTQYLRYICSAVSSRPSHFTAMAAAATNSFSTLAPTTSSSPATASLKIAPKSLGFNVGFLLPKTSSKSLKARSNGASGSVLGARMVSAPAISIQPTLLDFETSVFKKEKINLAGHDEYIVRGGRDLFHLLPDAFKGIKQIGVIGWGSQGPAQAQNLRDSLAEAKSDIVVKIGLRKGSSSFNEARAAGFSEETGTLGDIYETISGSDLVLLLISDSAQADNYEKIFSHMKPNSILGLSHGFLLGHLQSVGLDFPKNISVVAVCPKGMGPSVRRLYVQGKEINGAGINASFAVHQDVDGRATDVALAWSVALGSPFTFATTLEQEYKSDIFGERGILLGAVHGIVESLFRRYTEGGMSEDLAYKNTVECITGIISRTISTQGMKAVYESLTEEGKKEFLTAYSASFYPCMDILYECYEDVASGSEIRSVVLAGRRFYEKEGLPAFPMGKIDQTRMWKVGEKVRAVRPAGDLGPLYPFTAGVYVALMMAQIEVLRKKGHSYSEIINESLIESVDSLNPFMHARGVSFMVDNCSTTARLGSRKWAPRFDYILTQQALVAVDNGAPLNQDLISNFFEDPVHEAVKVCAELRPTVDISVPADADFVRPELRQGSSN</sequence>
<feature type="binding site" evidence="22">
    <location>
        <position position="793"/>
    </location>
    <ligand>
        <name>Mg(2+)</name>
        <dbReference type="ChEBI" id="CHEBI:18420"/>
        <label>1</label>
    </ligand>
</feature>
<keyword evidence="9 22" id="KW-0028">Amino-acid biosynthesis</keyword>
<evidence type="ECO:0000256" key="18">
    <source>
        <dbReference type="ARBA" id="ARBA00030593"/>
    </source>
</evidence>
<dbReference type="GO" id="GO:0009507">
    <property type="term" value="C:chloroplast"/>
    <property type="evidence" value="ECO:0007669"/>
    <property type="project" value="UniProtKB-SubCell"/>
</dbReference>
<evidence type="ECO:0000256" key="2">
    <source>
        <dbReference type="ARBA" id="ARBA00004229"/>
    </source>
</evidence>
<comment type="caution">
    <text evidence="22">Lacks conserved residue(s) required for the propagation of feature annotation.</text>
</comment>
<evidence type="ECO:0000256" key="20">
    <source>
        <dbReference type="ARBA" id="ARBA00049021"/>
    </source>
</evidence>
<dbReference type="GO" id="GO:0042803">
    <property type="term" value="F:protein homodimerization activity"/>
    <property type="evidence" value="ECO:0007669"/>
    <property type="project" value="UniProtKB-ARBA"/>
</dbReference>
<keyword evidence="14" id="KW-0809">Transit peptide</keyword>
<evidence type="ECO:0000256" key="8">
    <source>
        <dbReference type="ARBA" id="ARBA00022528"/>
    </source>
</evidence>
<dbReference type="InterPro" id="IPR000506">
    <property type="entry name" value="KARI_C"/>
</dbReference>
<evidence type="ECO:0000256" key="5">
    <source>
        <dbReference type="ARBA" id="ARBA00010318"/>
    </source>
</evidence>
<feature type="domain" description="KARI N-terminal Rossmann" evidence="24">
    <location>
        <begin position="586"/>
        <end position="784"/>
    </location>
</feature>
<dbReference type="EMBL" id="SZYD01000015">
    <property type="protein sequence ID" value="KAD3641983.1"/>
    <property type="molecule type" value="Genomic_DNA"/>
</dbReference>
<comment type="similarity">
    <text evidence="5 22">Belongs to the ketol-acid reductoisomerase family.</text>
</comment>
<evidence type="ECO:0000256" key="6">
    <source>
        <dbReference type="ARBA" id="ARBA00011738"/>
    </source>
</evidence>
<comment type="catalytic activity">
    <reaction evidence="20">
        <text>(2R)-2,3-dihydroxy-3-methylbutanoate + NADP(+) = (2S)-2-acetolactate + NADPH + H(+)</text>
        <dbReference type="Rhea" id="RHEA:22068"/>
        <dbReference type="ChEBI" id="CHEBI:15378"/>
        <dbReference type="ChEBI" id="CHEBI:49072"/>
        <dbReference type="ChEBI" id="CHEBI:57783"/>
        <dbReference type="ChEBI" id="CHEBI:58349"/>
        <dbReference type="ChEBI" id="CHEBI:58476"/>
        <dbReference type="EC" id="1.1.1.86"/>
    </reaction>
</comment>
<organism evidence="26 27">
    <name type="scientific">Mikania micrantha</name>
    <name type="common">bitter vine</name>
    <dbReference type="NCBI Taxonomy" id="192012"/>
    <lineage>
        <taxon>Eukaryota</taxon>
        <taxon>Viridiplantae</taxon>
        <taxon>Streptophyta</taxon>
        <taxon>Embryophyta</taxon>
        <taxon>Tracheophyta</taxon>
        <taxon>Spermatophyta</taxon>
        <taxon>Magnoliopsida</taxon>
        <taxon>eudicotyledons</taxon>
        <taxon>Gunneridae</taxon>
        <taxon>Pentapetalae</taxon>
        <taxon>asterids</taxon>
        <taxon>campanulids</taxon>
        <taxon>Asterales</taxon>
        <taxon>Asteraceae</taxon>
        <taxon>Asteroideae</taxon>
        <taxon>Heliantheae alliance</taxon>
        <taxon>Eupatorieae</taxon>
        <taxon>Mikania</taxon>
    </lineage>
</organism>
<dbReference type="InterPro" id="IPR008927">
    <property type="entry name" value="6-PGluconate_DH-like_C_sf"/>
</dbReference>
<dbReference type="Gene3D" id="1.10.1040.10">
    <property type="entry name" value="N-(1-d-carboxylethyl)-l-norvaline Dehydrogenase, domain 2"/>
    <property type="match status" value="1"/>
</dbReference>
<comment type="caution">
    <text evidence="26">The sequence shown here is derived from an EMBL/GenBank/DDBJ whole genome shotgun (WGS) entry which is preliminary data.</text>
</comment>
<feature type="binding site" evidence="22">
    <location>
        <position position="797"/>
    </location>
    <ligand>
        <name>Mg(2+)</name>
        <dbReference type="ChEBI" id="CHEBI:18420"/>
        <label>1</label>
    </ligand>
</feature>
<dbReference type="GO" id="GO:0070402">
    <property type="term" value="F:NADPH binding"/>
    <property type="evidence" value="ECO:0007669"/>
    <property type="project" value="UniProtKB-ARBA"/>
</dbReference>
<feature type="binding site" evidence="22">
    <location>
        <position position="974"/>
    </location>
    <ligand>
        <name>Mg(2+)</name>
        <dbReference type="ChEBI" id="CHEBI:18420"/>
        <label>2</label>
    </ligand>
</feature>
<keyword evidence="16 22" id="KW-0100">Branched-chain amino acid biosynthesis</keyword>
<dbReference type="FunFam" id="3.40.50.720:FF:000146">
    <property type="entry name" value="Ketol-acid reductoisomerase"/>
    <property type="match status" value="1"/>
</dbReference>
<evidence type="ECO:0000256" key="10">
    <source>
        <dbReference type="ARBA" id="ARBA00022640"/>
    </source>
</evidence>
<feature type="binding site" evidence="22">
    <location>
        <position position="970"/>
    </location>
    <ligand>
        <name>Mg(2+)</name>
        <dbReference type="ChEBI" id="CHEBI:18420"/>
        <label>2</label>
    </ligand>
</feature>
<dbReference type="PANTHER" id="PTHR21371:SF1">
    <property type="entry name" value="KETOL-ACID REDUCTOISOMERASE, MITOCHONDRIAL"/>
    <property type="match status" value="1"/>
</dbReference>
<dbReference type="Pfam" id="PF07991">
    <property type="entry name" value="KARI_N"/>
    <property type="match status" value="1"/>
</dbReference>
<feature type="region of interest" description="Disordered" evidence="23">
    <location>
        <begin position="322"/>
        <end position="349"/>
    </location>
</feature>
<dbReference type="InterPro" id="IPR013328">
    <property type="entry name" value="6PGD_dom2"/>
</dbReference>
<comment type="subunit">
    <text evidence="6">Homodimer.</text>
</comment>
<feature type="binding site" evidence="22">
    <location>
        <position position="996"/>
    </location>
    <ligand>
        <name>substrate</name>
    </ligand>
</feature>
<evidence type="ECO:0000256" key="7">
    <source>
        <dbReference type="ARBA" id="ARBA00013102"/>
    </source>
</evidence>
<keyword evidence="15 22" id="KW-0560">Oxidoreductase</keyword>
<evidence type="ECO:0000256" key="17">
    <source>
        <dbReference type="ARBA" id="ARBA00030209"/>
    </source>
</evidence>
<comment type="catalytic activity">
    <reaction evidence="19">
        <text>(2R,3R)-2,3-dihydroxy-3-methylpentanoate + NADP(+) = (S)-2-ethyl-2-hydroxy-3-oxobutanoate + NADPH + H(+)</text>
        <dbReference type="Rhea" id="RHEA:13493"/>
        <dbReference type="ChEBI" id="CHEBI:15378"/>
        <dbReference type="ChEBI" id="CHEBI:49256"/>
        <dbReference type="ChEBI" id="CHEBI:49258"/>
        <dbReference type="ChEBI" id="CHEBI:57783"/>
        <dbReference type="ChEBI" id="CHEBI:58349"/>
        <dbReference type="EC" id="1.1.1.86"/>
    </reaction>
</comment>
<dbReference type="GO" id="GO:0009099">
    <property type="term" value="P:L-valine biosynthetic process"/>
    <property type="evidence" value="ECO:0007669"/>
    <property type="project" value="UniProtKB-UniRule"/>
</dbReference>
<evidence type="ECO:0000256" key="3">
    <source>
        <dbReference type="ARBA" id="ARBA00004864"/>
    </source>
</evidence>
<evidence type="ECO:0000256" key="4">
    <source>
        <dbReference type="ARBA" id="ARBA00004885"/>
    </source>
</evidence>
<evidence type="ECO:0000256" key="13">
    <source>
        <dbReference type="ARBA" id="ARBA00022857"/>
    </source>
</evidence>
<dbReference type="Proteomes" id="UP000326396">
    <property type="component" value="Linkage Group LG5"/>
</dbReference>
<comment type="pathway">
    <text evidence="3">Amino-acid biosynthesis; L-valine biosynthesis; L-valine from pyruvate: step 2/4.</text>
</comment>
<evidence type="ECO:0000256" key="19">
    <source>
        <dbReference type="ARBA" id="ARBA00047612"/>
    </source>
</evidence>